<proteinExistence type="predicted"/>
<evidence type="ECO:0000313" key="1">
    <source>
        <dbReference type="EMBL" id="EHK96656.1"/>
    </source>
</evidence>
<gene>
    <name evidence="1" type="ORF">M7I_7636</name>
</gene>
<accession>H0EXU6</accession>
<dbReference type="AlphaFoldDB" id="H0EXU6"/>
<reference evidence="1 2" key="1">
    <citation type="journal article" date="2012" name="Eukaryot. Cell">
        <title>Genome sequence of the fungus Glarea lozoyensis: the first genome sequence of a species from the Helotiaceae family.</title>
        <authorList>
            <person name="Youssar L."/>
            <person name="Gruening B.A."/>
            <person name="Erxleben A."/>
            <person name="Guenther S."/>
            <person name="Huettel W."/>
        </authorList>
    </citation>
    <scope>NUCLEOTIDE SEQUENCE [LARGE SCALE GENOMIC DNA]</scope>
    <source>
        <strain evidence="2">ATCC 74030 / MF5533</strain>
    </source>
</reference>
<sequence length="88" mass="9490">MCSGRGVGEIAATCGAQQPLSIQVVEPANKIVNMVIFLIPDLDVVPSSRRATPANPSRPVKLFVKLKSPPELILQPRPEHEARTFSSS</sequence>
<keyword evidence="2" id="KW-1185">Reference proteome</keyword>
<evidence type="ECO:0000313" key="2">
    <source>
        <dbReference type="Proteomes" id="UP000005446"/>
    </source>
</evidence>
<dbReference type="HOGENOM" id="CLU_2469291_0_0_1"/>
<dbReference type="InParanoid" id="H0EXU6"/>
<protein>
    <submittedName>
        <fullName evidence="1">Uncharacterized protein</fullName>
    </submittedName>
</protein>
<dbReference type="EMBL" id="AGUE01000230">
    <property type="protein sequence ID" value="EHK96656.1"/>
    <property type="molecule type" value="Genomic_DNA"/>
</dbReference>
<comment type="caution">
    <text evidence="1">The sequence shown here is derived from an EMBL/GenBank/DDBJ whole genome shotgun (WGS) entry which is preliminary data.</text>
</comment>
<dbReference type="Proteomes" id="UP000005446">
    <property type="component" value="Unassembled WGS sequence"/>
</dbReference>
<organism evidence="1 2">
    <name type="scientific">Glarea lozoyensis (strain ATCC 74030 / MF5533)</name>
    <dbReference type="NCBI Taxonomy" id="1104152"/>
    <lineage>
        <taxon>Eukaryota</taxon>
        <taxon>Fungi</taxon>
        <taxon>Dikarya</taxon>
        <taxon>Ascomycota</taxon>
        <taxon>Pezizomycotina</taxon>
        <taxon>Leotiomycetes</taxon>
        <taxon>Helotiales</taxon>
        <taxon>Helotiaceae</taxon>
        <taxon>Glarea</taxon>
    </lineage>
</organism>
<name>H0EXU6_GLAL7</name>